<organism evidence="1 2">
    <name type="scientific">Macroventuria anomochaeta</name>
    <dbReference type="NCBI Taxonomy" id="301207"/>
    <lineage>
        <taxon>Eukaryota</taxon>
        <taxon>Fungi</taxon>
        <taxon>Dikarya</taxon>
        <taxon>Ascomycota</taxon>
        <taxon>Pezizomycotina</taxon>
        <taxon>Dothideomycetes</taxon>
        <taxon>Pleosporomycetidae</taxon>
        <taxon>Pleosporales</taxon>
        <taxon>Pleosporineae</taxon>
        <taxon>Didymellaceae</taxon>
        <taxon>Macroventuria</taxon>
    </lineage>
</organism>
<reference evidence="1" key="1">
    <citation type="journal article" date="2020" name="Stud. Mycol.">
        <title>101 Dothideomycetes genomes: a test case for predicting lifestyles and emergence of pathogens.</title>
        <authorList>
            <person name="Haridas S."/>
            <person name="Albert R."/>
            <person name="Binder M."/>
            <person name="Bloem J."/>
            <person name="Labutti K."/>
            <person name="Salamov A."/>
            <person name="Andreopoulos B."/>
            <person name="Baker S."/>
            <person name="Barry K."/>
            <person name="Bills G."/>
            <person name="Bluhm B."/>
            <person name="Cannon C."/>
            <person name="Castanera R."/>
            <person name="Culley D."/>
            <person name="Daum C."/>
            <person name="Ezra D."/>
            <person name="Gonzalez J."/>
            <person name="Henrissat B."/>
            <person name="Kuo A."/>
            <person name="Liang C."/>
            <person name="Lipzen A."/>
            <person name="Lutzoni F."/>
            <person name="Magnuson J."/>
            <person name="Mondo S."/>
            <person name="Nolan M."/>
            <person name="Ohm R."/>
            <person name="Pangilinan J."/>
            <person name="Park H.-J."/>
            <person name="Ramirez L."/>
            <person name="Alfaro M."/>
            <person name="Sun H."/>
            <person name="Tritt A."/>
            <person name="Yoshinaga Y."/>
            <person name="Zwiers L.-H."/>
            <person name="Turgeon B."/>
            <person name="Goodwin S."/>
            <person name="Spatafora J."/>
            <person name="Crous P."/>
            <person name="Grigoriev I."/>
        </authorList>
    </citation>
    <scope>NUCLEOTIDE SEQUENCE</scope>
    <source>
        <strain evidence="1">CBS 525.71</strain>
    </source>
</reference>
<dbReference type="Proteomes" id="UP000799754">
    <property type="component" value="Unassembled WGS sequence"/>
</dbReference>
<keyword evidence="2" id="KW-1185">Reference proteome</keyword>
<dbReference type="EMBL" id="MU006716">
    <property type="protein sequence ID" value="KAF2627497.1"/>
    <property type="molecule type" value="Genomic_DNA"/>
</dbReference>
<gene>
    <name evidence="1" type="ORF">BU25DRAFT_48943</name>
</gene>
<evidence type="ECO:0000313" key="1">
    <source>
        <dbReference type="EMBL" id="KAF2627497.1"/>
    </source>
</evidence>
<comment type="caution">
    <text evidence="1">The sequence shown here is derived from an EMBL/GenBank/DDBJ whole genome shotgun (WGS) entry which is preliminary data.</text>
</comment>
<proteinExistence type="predicted"/>
<sequence>MSSTPRKQHRKTRTGCRTCKIRRVKCDETFPACRRCIKLGGICDGYGVWGGGGAINPDTKSPLQAFASNSLMTAANNLRDGPTWTGLRVSSEEQIYLEWFIHGTAAKPPRIFNSPFWDPAILQATIHEPMILQALLALSAAHKRHVLDPVNRAREGLVPDGLEVFLLKHYGSAIKGLQNHLDGGAKIPKAKWFAAVTMCAIFVLFELMRGRFEEACVHLKTGAHIAKQFTREPGQPDLSPQLVQFFIRLPDQMIQFRRRLPNQQTTPVHSSTSPIVKLRFASPAEAGHYLDDLIEQLAYLAQQTRQMPRSATAAHAVHHDVCRYLLSCFESWLNACNATTAERRLILTPSDAAAYKALRQRYKVSKSIAEKCIGSNVAVEAQVLQ</sequence>
<protein>
    <submittedName>
        <fullName evidence="1">Uncharacterized protein</fullName>
    </submittedName>
</protein>
<evidence type="ECO:0000313" key="2">
    <source>
        <dbReference type="Proteomes" id="UP000799754"/>
    </source>
</evidence>
<name>A0ACB6S0K4_9PLEO</name>
<accession>A0ACB6S0K4</accession>